<evidence type="ECO:0000313" key="1">
    <source>
        <dbReference type="EMBL" id="TDR89643.1"/>
    </source>
</evidence>
<proteinExistence type="predicted"/>
<evidence type="ECO:0000313" key="2">
    <source>
        <dbReference type="Proteomes" id="UP000295122"/>
    </source>
</evidence>
<dbReference type="AlphaFoldDB" id="A0A4R7BW06"/>
<dbReference type="EMBL" id="SNZR01000013">
    <property type="protein sequence ID" value="TDR89643.1"/>
    <property type="molecule type" value="Genomic_DNA"/>
</dbReference>
<keyword evidence="2" id="KW-1185">Reference proteome</keyword>
<sequence>MYLGPVALGSLAIGLYLLGRPEAALITAVMASLLVAPLIDQFIPSSGEES</sequence>
<protein>
    <submittedName>
        <fullName evidence="1">Uncharacterized protein</fullName>
    </submittedName>
</protein>
<comment type="caution">
    <text evidence="1">The sequence shown here is derived from an EMBL/GenBank/DDBJ whole genome shotgun (WGS) entry which is preliminary data.</text>
</comment>
<dbReference type="RefSeq" id="WP_166652442.1">
    <property type="nucleotide sequence ID" value="NZ_SNZR01000013.1"/>
</dbReference>
<name>A0A4R7BW06_9HYPH</name>
<reference evidence="1 2" key="1">
    <citation type="submission" date="2019-03" db="EMBL/GenBank/DDBJ databases">
        <title>Genomic Encyclopedia of Type Strains, Phase IV (KMG-IV): sequencing the most valuable type-strain genomes for metagenomic binning, comparative biology and taxonomic classification.</title>
        <authorList>
            <person name="Goeker M."/>
        </authorList>
    </citation>
    <scope>NUCLEOTIDE SEQUENCE [LARGE SCALE GENOMIC DNA]</scope>
    <source>
        <strain evidence="1 2">DSM 25903</strain>
    </source>
</reference>
<dbReference type="Proteomes" id="UP000295122">
    <property type="component" value="Unassembled WGS sequence"/>
</dbReference>
<gene>
    <name evidence="1" type="ORF">EV668_2478</name>
</gene>
<accession>A0A4R7BW06</accession>
<organism evidence="1 2">
    <name type="scientific">Enterovirga rhinocerotis</name>
    <dbReference type="NCBI Taxonomy" id="1339210"/>
    <lineage>
        <taxon>Bacteria</taxon>
        <taxon>Pseudomonadati</taxon>
        <taxon>Pseudomonadota</taxon>
        <taxon>Alphaproteobacteria</taxon>
        <taxon>Hyphomicrobiales</taxon>
        <taxon>Methylobacteriaceae</taxon>
        <taxon>Enterovirga</taxon>
    </lineage>
</organism>